<evidence type="ECO:0000313" key="3">
    <source>
        <dbReference type="EMBL" id="KAL2272266.1"/>
    </source>
</evidence>
<feature type="region of interest" description="Disordered" evidence="1">
    <location>
        <begin position="70"/>
        <end position="104"/>
    </location>
</feature>
<feature type="region of interest" description="Disordered" evidence="1">
    <location>
        <begin position="15"/>
        <end position="36"/>
    </location>
</feature>
<dbReference type="Proteomes" id="UP001600888">
    <property type="component" value="Unassembled WGS sequence"/>
</dbReference>
<name>A0ABR4DPH6_9PEZI</name>
<reference evidence="3 4" key="1">
    <citation type="submission" date="2024-03" db="EMBL/GenBank/DDBJ databases">
        <title>A high-quality draft genome sequence of Diaporthe vaccinii, a causative agent of upright dieback and viscid rot disease in cranberry plants.</title>
        <authorList>
            <person name="Sarrasin M."/>
            <person name="Lang B.F."/>
            <person name="Burger G."/>
        </authorList>
    </citation>
    <scope>NUCLEOTIDE SEQUENCE [LARGE SCALE GENOMIC DNA]</scope>
    <source>
        <strain evidence="3 4">IS7</strain>
    </source>
</reference>
<keyword evidence="2" id="KW-1133">Transmembrane helix</keyword>
<evidence type="ECO:0000313" key="4">
    <source>
        <dbReference type="Proteomes" id="UP001600888"/>
    </source>
</evidence>
<keyword evidence="4" id="KW-1185">Reference proteome</keyword>
<keyword evidence="2" id="KW-0472">Membrane</keyword>
<feature type="compositionally biased region" description="Polar residues" evidence="1">
    <location>
        <begin position="70"/>
        <end position="79"/>
    </location>
</feature>
<evidence type="ECO:0000256" key="2">
    <source>
        <dbReference type="SAM" id="Phobius"/>
    </source>
</evidence>
<sequence>MAIDKNFEHYESAKVSTNLQATGKRNHRRHGALQPACRRRPSMAAIVIIAIALALLLAAVIVIGTTRLQTSTNDQPSDNTTPSQSGPPPSPASTQPPGGDQGLSWCQIQGDGNCTLGVYQNLDSGQIRAQVFDHTCRPLGSSDHIKLESTTALNSSLPETVVLLIHGITGPIDEFWYNGTRYTDGWVWQNPAPVWYETQSFPCL</sequence>
<proteinExistence type="predicted"/>
<feature type="compositionally biased region" description="Basic residues" evidence="1">
    <location>
        <begin position="24"/>
        <end position="36"/>
    </location>
</feature>
<comment type="caution">
    <text evidence="3">The sequence shown here is derived from an EMBL/GenBank/DDBJ whole genome shotgun (WGS) entry which is preliminary data.</text>
</comment>
<feature type="transmembrane region" description="Helical" evidence="2">
    <location>
        <begin position="43"/>
        <end position="64"/>
    </location>
</feature>
<accession>A0ABR4DPH6</accession>
<keyword evidence="2" id="KW-0812">Transmembrane</keyword>
<evidence type="ECO:0000256" key="1">
    <source>
        <dbReference type="SAM" id="MobiDB-lite"/>
    </source>
</evidence>
<dbReference type="EMBL" id="JBAWTH010000258">
    <property type="protein sequence ID" value="KAL2272266.1"/>
    <property type="molecule type" value="Genomic_DNA"/>
</dbReference>
<organism evidence="3 4">
    <name type="scientific">Diaporthe vaccinii</name>
    <dbReference type="NCBI Taxonomy" id="105482"/>
    <lineage>
        <taxon>Eukaryota</taxon>
        <taxon>Fungi</taxon>
        <taxon>Dikarya</taxon>
        <taxon>Ascomycota</taxon>
        <taxon>Pezizomycotina</taxon>
        <taxon>Sordariomycetes</taxon>
        <taxon>Sordariomycetidae</taxon>
        <taxon>Diaporthales</taxon>
        <taxon>Diaporthaceae</taxon>
        <taxon>Diaporthe</taxon>
        <taxon>Diaporthe eres species complex</taxon>
    </lineage>
</organism>
<gene>
    <name evidence="3" type="ORF">FJTKL_06980</name>
</gene>
<protein>
    <submittedName>
        <fullName evidence="3">Uncharacterized protein</fullName>
    </submittedName>
</protein>